<gene>
    <name evidence="1" type="ORF">ISU10_22500</name>
</gene>
<sequence>MYAANKEIASRFIEAFQAGDDSALESSMVEDTVDHNPLPGQRPGRRGVLDTLAMYRSAFPDLTLTIELQVGEGDHVVQNGLAKGTNTGLLMGQPATGAPAQFAWIDMYRIADDHITEIWHVEDIAGLLQQLAAVPASASS</sequence>
<dbReference type="RefSeq" id="WP_194698695.1">
    <property type="nucleotide sequence ID" value="NZ_JADKPO010000062.1"/>
</dbReference>
<dbReference type="SUPFAM" id="SSF54427">
    <property type="entry name" value="NTF2-like"/>
    <property type="match status" value="1"/>
</dbReference>
<name>A0A930VRM0_9ACTN</name>
<dbReference type="InterPro" id="IPR032710">
    <property type="entry name" value="NTF2-like_dom_sf"/>
</dbReference>
<comment type="caution">
    <text evidence="1">The sequence shown here is derived from an EMBL/GenBank/DDBJ whole genome shotgun (WGS) entry which is preliminary data.</text>
</comment>
<keyword evidence="2" id="KW-1185">Reference proteome</keyword>
<dbReference type="EMBL" id="JADKPO010000062">
    <property type="protein sequence ID" value="MBF4770551.1"/>
    <property type="molecule type" value="Genomic_DNA"/>
</dbReference>
<evidence type="ECO:0000313" key="2">
    <source>
        <dbReference type="Proteomes" id="UP000660668"/>
    </source>
</evidence>
<protein>
    <submittedName>
        <fullName evidence="1">Ester cyclase</fullName>
    </submittedName>
</protein>
<dbReference type="Pfam" id="PF07366">
    <property type="entry name" value="SnoaL"/>
    <property type="match status" value="1"/>
</dbReference>
<evidence type="ECO:0000313" key="1">
    <source>
        <dbReference type="EMBL" id="MBF4770551.1"/>
    </source>
</evidence>
<accession>A0A930VRM0</accession>
<organism evidence="1 2">
    <name type="scientific">Nocardioides agariphilus</name>
    <dbReference type="NCBI Taxonomy" id="433664"/>
    <lineage>
        <taxon>Bacteria</taxon>
        <taxon>Bacillati</taxon>
        <taxon>Actinomycetota</taxon>
        <taxon>Actinomycetes</taxon>
        <taxon>Propionibacteriales</taxon>
        <taxon>Nocardioidaceae</taxon>
        <taxon>Nocardioides</taxon>
    </lineage>
</organism>
<dbReference type="InterPro" id="IPR009959">
    <property type="entry name" value="Cyclase_SnoaL-like"/>
</dbReference>
<dbReference type="GO" id="GO:0030638">
    <property type="term" value="P:polyketide metabolic process"/>
    <property type="evidence" value="ECO:0007669"/>
    <property type="project" value="InterPro"/>
</dbReference>
<dbReference type="PANTHER" id="PTHR38436:SF1">
    <property type="entry name" value="ESTER CYCLASE"/>
    <property type="match status" value="1"/>
</dbReference>
<proteinExistence type="predicted"/>
<dbReference type="PANTHER" id="PTHR38436">
    <property type="entry name" value="POLYKETIDE CYCLASE SNOAL-LIKE DOMAIN"/>
    <property type="match status" value="1"/>
</dbReference>
<dbReference type="Gene3D" id="3.10.450.50">
    <property type="match status" value="1"/>
</dbReference>
<dbReference type="Proteomes" id="UP000660668">
    <property type="component" value="Unassembled WGS sequence"/>
</dbReference>
<reference evidence="1" key="1">
    <citation type="submission" date="2020-11" db="EMBL/GenBank/DDBJ databases">
        <title>Nocardioides cynanchi sp. nov., isolated from soil of rhizosphere of Cynanchum wilfordii.</title>
        <authorList>
            <person name="Lee J.-S."/>
            <person name="Suh M.K."/>
            <person name="Kim J.-S."/>
        </authorList>
    </citation>
    <scope>NUCLEOTIDE SEQUENCE</scope>
    <source>
        <strain evidence="1">KCTC 19276</strain>
    </source>
</reference>
<dbReference type="AlphaFoldDB" id="A0A930VRM0"/>